<dbReference type="Gene3D" id="3.20.20.70">
    <property type="entry name" value="Aldolase class I"/>
    <property type="match status" value="1"/>
</dbReference>
<dbReference type="NCBIfam" id="NF009395">
    <property type="entry name" value="PRK12755.1"/>
    <property type="match status" value="1"/>
</dbReference>
<name>A0ABS8P6U0_9PSEU</name>
<evidence type="ECO:0000256" key="1">
    <source>
        <dbReference type="ARBA" id="ARBA00003726"/>
    </source>
</evidence>
<organism evidence="11 12">
    <name type="scientific">Actinomycetospora endophytica</name>
    <dbReference type="NCBI Taxonomy" id="2291215"/>
    <lineage>
        <taxon>Bacteria</taxon>
        <taxon>Bacillati</taxon>
        <taxon>Actinomycetota</taxon>
        <taxon>Actinomycetes</taxon>
        <taxon>Pseudonocardiales</taxon>
        <taxon>Pseudonocardiaceae</taxon>
        <taxon>Actinomycetospora</taxon>
    </lineage>
</organism>
<dbReference type="Proteomes" id="UP001199469">
    <property type="component" value="Unassembled WGS sequence"/>
</dbReference>
<reference evidence="11 12" key="1">
    <citation type="submission" date="2021-11" db="EMBL/GenBank/DDBJ databases">
        <title>Draft genome sequence of Actinomycetospora sp. SF1 isolated from the rhizosphere soil.</title>
        <authorList>
            <person name="Duangmal K."/>
            <person name="Chantavorakit T."/>
        </authorList>
    </citation>
    <scope>NUCLEOTIDE SEQUENCE [LARGE SCALE GENOMIC DNA]</scope>
    <source>
        <strain evidence="11 12">TBRC 5722</strain>
    </source>
</reference>
<dbReference type="GO" id="GO:0003849">
    <property type="term" value="F:3-deoxy-7-phosphoheptulonate synthase activity"/>
    <property type="evidence" value="ECO:0007669"/>
    <property type="project" value="UniProtKB-EC"/>
</dbReference>
<evidence type="ECO:0000256" key="8">
    <source>
        <dbReference type="PIRNR" id="PIRNR001361"/>
    </source>
</evidence>
<dbReference type="Pfam" id="PF00793">
    <property type="entry name" value="DAHP_synth_1"/>
    <property type="match status" value="1"/>
</dbReference>
<dbReference type="SUPFAM" id="SSF51569">
    <property type="entry name" value="Aldolase"/>
    <property type="match status" value="1"/>
</dbReference>
<feature type="domain" description="DAHP synthetase I/KDSA" evidence="10">
    <location>
        <begin position="63"/>
        <end position="353"/>
    </location>
</feature>
<evidence type="ECO:0000256" key="2">
    <source>
        <dbReference type="ARBA" id="ARBA00004688"/>
    </source>
</evidence>
<dbReference type="PIRSF" id="PIRSF001361">
    <property type="entry name" value="DAHP_synthase"/>
    <property type="match status" value="1"/>
</dbReference>
<dbReference type="InterPro" id="IPR006218">
    <property type="entry name" value="DAHP1/KDSA"/>
</dbReference>
<keyword evidence="12" id="KW-1185">Reference proteome</keyword>
<comment type="caution">
    <text evidence="11">The sequence shown here is derived from an EMBL/GenBank/DDBJ whole genome shotgun (WGS) entry which is preliminary data.</text>
</comment>
<dbReference type="PANTHER" id="PTHR21225:SF12">
    <property type="entry name" value="PHOSPHO-2-DEHYDRO-3-DEOXYHEPTONATE ALDOLASE, TYROSINE-INHIBITED"/>
    <property type="match status" value="1"/>
</dbReference>
<comment type="similarity">
    <text evidence="3 8">Belongs to the class-I DAHP synthase family.</text>
</comment>
<dbReference type="RefSeq" id="WP_230733409.1">
    <property type="nucleotide sequence ID" value="NZ_JAJNDB010000002.1"/>
</dbReference>
<dbReference type="EC" id="2.5.1.54" evidence="8"/>
<sequence length="367" mass="37917">MTAPTLHRSVDDGSPDSVGDDPLDGARTAVVTPLPSPALLRHELPVRPEPAAAVRRGRAAAVDVLQGRDDRLLVVVGPCSIHDDDAAREYGARLAEQAAAHADDLHVVMRTYFEKPRSTVGWKGLINDPGLDGSFDVARGLRTARALMLDLAGLGLPLGCEFLDPITPQYLADLVAWGSIGARTAASQVHRQLASGLSMPVGVKNGTDGDVGVAIDAIGAAAAPHAFMGVTTEGLAGLITTTGNEDAHLILRGGSSGPNFDASSVADAVGRLDAAGRAGRVVVDASHGNSGKDHRRQPAVVADLAGQVAAGGPVAGVMIESFLVEGRQEIGPEMERGCSVTDACVGWDTTVGLLEELAGAVRSRRRR</sequence>
<dbReference type="InterPro" id="IPR006219">
    <property type="entry name" value="DAHP_synth_1"/>
</dbReference>
<comment type="catalytic activity">
    <reaction evidence="7 8">
        <text>D-erythrose 4-phosphate + phosphoenolpyruvate + H2O = 7-phospho-2-dehydro-3-deoxy-D-arabino-heptonate + phosphate</text>
        <dbReference type="Rhea" id="RHEA:14717"/>
        <dbReference type="ChEBI" id="CHEBI:15377"/>
        <dbReference type="ChEBI" id="CHEBI:16897"/>
        <dbReference type="ChEBI" id="CHEBI:43474"/>
        <dbReference type="ChEBI" id="CHEBI:58394"/>
        <dbReference type="ChEBI" id="CHEBI:58702"/>
        <dbReference type="EC" id="2.5.1.54"/>
    </reaction>
</comment>
<evidence type="ECO:0000256" key="3">
    <source>
        <dbReference type="ARBA" id="ARBA00007985"/>
    </source>
</evidence>
<dbReference type="InterPro" id="IPR013785">
    <property type="entry name" value="Aldolase_TIM"/>
</dbReference>
<evidence type="ECO:0000313" key="12">
    <source>
        <dbReference type="Proteomes" id="UP001199469"/>
    </source>
</evidence>
<evidence type="ECO:0000256" key="6">
    <source>
        <dbReference type="ARBA" id="ARBA00023141"/>
    </source>
</evidence>
<accession>A0ABS8P6U0</accession>
<keyword evidence="6 8" id="KW-0057">Aromatic amino acid biosynthesis</keyword>
<dbReference type="PANTHER" id="PTHR21225">
    <property type="entry name" value="PHOSPHO-2-DEHYDRO-3-DEOXYHEPTONATE ALDOLASE DAHP SYNTHETASE"/>
    <property type="match status" value="1"/>
</dbReference>
<protein>
    <recommendedName>
        <fullName evidence="8">Phospho-2-dehydro-3-deoxyheptonate aldolase</fullName>
        <ecNumber evidence="8">2.5.1.54</ecNumber>
    </recommendedName>
</protein>
<evidence type="ECO:0000256" key="4">
    <source>
        <dbReference type="ARBA" id="ARBA00022605"/>
    </source>
</evidence>
<feature type="region of interest" description="Disordered" evidence="9">
    <location>
        <begin position="1"/>
        <end position="26"/>
    </location>
</feature>
<comment type="function">
    <text evidence="1 8">Stereospecific condensation of phosphoenolpyruvate (PEP) and D-erythrose-4-phosphate (E4P) giving rise to 3-deoxy-D-arabino-heptulosonate-7-phosphate (DAHP).</text>
</comment>
<evidence type="ECO:0000256" key="7">
    <source>
        <dbReference type="ARBA" id="ARBA00047508"/>
    </source>
</evidence>
<comment type="pathway">
    <text evidence="2 8">Metabolic intermediate biosynthesis; chorismate biosynthesis; chorismate from D-erythrose 4-phosphate and phosphoenolpyruvate: step 1/7.</text>
</comment>
<evidence type="ECO:0000313" key="11">
    <source>
        <dbReference type="EMBL" id="MCD2193967.1"/>
    </source>
</evidence>
<dbReference type="EMBL" id="JAJNDB010000002">
    <property type="protein sequence ID" value="MCD2193967.1"/>
    <property type="molecule type" value="Genomic_DNA"/>
</dbReference>
<gene>
    <name evidence="11" type="ORF">LQ327_11325</name>
</gene>
<evidence type="ECO:0000256" key="5">
    <source>
        <dbReference type="ARBA" id="ARBA00022679"/>
    </source>
</evidence>
<keyword evidence="4 8" id="KW-0028">Amino-acid biosynthesis</keyword>
<dbReference type="NCBIfam" id="TIGR00034">
    <property type="entry name" value="aroFGH"/>
    <property type="match status" value="1"/>
</dbReference>
<evidence type="ECO:0000259" key="10">
    <source>
        <dbReference type="Pfam" id="PF00793"/>
    </source>
</evidence>
<evidence type="ECO:0000256" key="9">
    <source>
        <dbReference type="SAM" id="MobiDB-lite"/>
    </source>
</evidence>
<proteinExistence type="inferred from homology"/>
<keyword evidence="5 8" id="KW-0808">Transferase</keyword>